<evidence type="ECO:0000256" key="1">
    <source>
        <dbReference type="SAM" id="SignalP"/>
    </source>
</evidence>
<sequence length="170" mass="18269" precursor="true">MRTSIRLALAAPLLSLLAACGGDAAANANPYERGLDQAKAGDHAAAVASYDEALADLEPGAGTYMEIQMARIESLTHTDAPKAAIDFLEVADENSELVKPEDFMRVFNWFVQVKDWGQGGKIADTFGTAYPENEELAQRMDTRIQEAIDAGEVSAAQLEMLEGLGYVSTQ</sequence>
<protein>
    <recommendedName>
        <fullName evidence="4">Tetratricopeptide repeat protein</fullName>
    </recommendedName>
</protein>
<dbReference type="Proteomes" id="UP000319342">
    <property type="component" value="Chromosome"/>
</dbReference>
<accession>A0A518D3R6</accession>
<dbReference type="RefSeq" id="WP_145190697.1">
    <property type="nucleotide sequence ID" value="NZ_CP036290.1"/>
</dbReference>
<feature type="chain" id="PRO_5021886692" description="Tetratricopeptide repeat protein" evidence="1">
    <location>
        <begin position="25"/>
        <end position="170"/>
    </location>
</feature>
<dbReference type="EMBL" id="CP036290">
    <property type="protein sequence ID" value="QDU86094.1"/>
    <property type="molecule type" value="Genomic_DNA"/>
</dbReference>
<keyword evidence="1" id="KW-0732">Signal</keyword>
<reference evidence="2 3" key="1">
    <citation type="submission" date="2019-02" db="EMBL/GenBank/DDBJ databases">
        <title>Deep-cultivation of Planctomycetes and their phenomic and genomic characterization uncovers novel biology.</title>
        <authorList>
            <person name="Wiegand S."/>
            <person name="Jogler M."/>
            <person name="Boedeker C."/>
            <person name="Pinto D."/>
            <person name="Vollmers J."/>
            <person name="Rivas-Marin E."/>
            <person name="Kohn T."/>
            <person name="Peeters S.H."/>
            <person name="Heuer A."/>
            <person name="Rast P."/>
            <person name="Oberbeckmann S."/>
            <person name="Bunk B."/>
            <person name="Jeske O."/>
            <person name="Meyerdierks A."/>
            <person name="Storesund J.E."/>
            <person name="Kallscheuer N."/>
            <person name="Luecker S."/>
            <person name="Lage O.M."/>
            <person name="Pohl T."/>
            <person name="Merkel B.J."/>
            <person name="Hornburger P."/>
            <person name="Mueller R.-W."/>
            <person name="Bruemmer F."/>
            <person name="Labrenz M."/>
            <person name="Spormann A.M."/>
            <person name="Op den Camp H."/>
            <person name="Overmann J."/>
            <person name="Amann R."/>
            <person name="Jetten M.S.M."/>
            <person name="Mascher T."/>
            <person name="Medema M.H."/>
            <person name="Devos D.P."/>
            <person name="Kaster A.-K."/>
            <person name="Ovreas L."/>
            <person name="Rohde M."/>
            <person name="Galperin M.Y."/>
            <person name="Jogler C."/>
        </authorList>
    </citation>
    <scope>NUCLEOTIDE SEQUENCE [LARGE SCALE GENOMIC DNA]</scope>
    <source>
        <strain evidence="2 3">Pla163</strain>
    </source>
</reference>
<feature type="signal peptide" evidence="1">
    <location>
        <begin position="1"/>
        <end position="24"/>
    </location>
</feature>
<evidence type="ECO:0000313" key="3">
    <source>
        <dbReference type="Proteomes" id="UP000319342"/>
    </source>
</evidence>
<organism evidence="2 3">
    <name type="scientific">Rohdeia mirabilis</name>
    <dbReference type="NCBI Taxonomy" id="2528008"/>
    <lineage>
        <taxon>Bacteria</taxon>
        <taxon>Pseudomonadati</taxon>
        <taxon>Planctomycetota</taxon>
        <taxon>Planctomycetia</taxon>
        <taxon>Planctomycetia incertae sedis</taxon>
        <taxon>Rohdeia</taxon>
    </lineage>
</organism>
<gene>
    <name evidence="2" type="ORF">Pla163_32430</name>
</gene>
<name>A0A518D3R6_9BACT</name>
<dbReference type="AlphaFoldDB" id="A0A518D3R6"/>
<keyword evidence="3" id="KW-1185">Reference proteome</keyword>
<proteinExistence type="predicted"/>
<evidence type="ECO:0000313" key="2">
    <source>
        <dbReference type="EMBL" id="QDU86094.1"/>
    </source>
</evidence>
<dbReference type="PROSITE" id="PS51257">
    <property type="entry name" value="PROKAR_LIPOPROTEIN"/>
    <property type="match status" value="1"/>
</dbReference>
<evidence type="ECO:0008006" key="4">
    <source>
        <dbReference type="Google" id="ProtNLM"/>
    </source>
</evidence>